<dbReference type="PANTHER" id="PTHR43252:SF7">
    <property type="entry name" value="TRANSCRIPTIONAL REGULATOR YQJI"/>
    <property type="match status" value="1"/>
</dbReference>
<dbReference type="InterPro" id="IPR036390">
    <property type="entry name" value="WH_DNA-bd_sf"/>
</dbReference>
<evidence type="ECO:0000259" key="1">
    <source>
        <dbReference type="Pfam" id="PF03551"/>
    </source>
</evidence>
<dbReference type="OrthoDB" id="8443918at2"/>
<sequence>MPPARRVISNPLALAVLAYLAERPMHPYELGKLFTARKQQESIRYRHSSLYMVIEQLQRAAFVVPVETQRDSRRPERTIYALTDAGRAELRDWMRELVATPVKEYRQFEAALSLIVVLPPSTVRELLGERLDALSAEADRIRAHIEASEVDPLFLVEHEYRLALVDAEREFVRGLVVRIETAEQTGFGRFWREFHAKPQNV</sequence>
<dbReference type="Pfam" id="PF03551">
    <property type="entry name" value="PadR"/>
    <property type="match status" value="1"/>
</dbReference>
<dbReference type="PANTHER" id="PTHR43252">
    <property type="entry name" value="TRANSCRIPTIONAL REGULATOR YQJI"/>
    <property type="match status" value="1"/>
</dbReference>
<feature type="domain" description="Transcription regulator PadR N-terminal" evidence="1">
    <location>
        <begin position="16"/>
        <end position="91"/>
    </location>
</feature>
<keyword evidence="2" id="KW-0238">DNA-binding</keyword>
<keyword evidence="3" id="KW-1185">Reference proteome</keyword>
<dbReference type="EMBL" id="VIWU01000001">
    <property type="protein sequence ID" value="TWF76016.1"/>
    <property type="molecule type" value="Genomic_DNA"/>
</dbReference>
<proteinExistence type="predicted"/>
<organism evidence="2 3">
    <name type="scientific">Pseudonocardia hierapolitana</name>
    <dbReference type="NCBI Taxonomy" id="1128676"/>
    <lineage>
        <taxon>Bacteria</taxon>
        <taxon>Bacillati</taxon>
        <taxon>Actinomycetota</taxon>
        <taxon>Actinomycetes</taxon>
        <taxon>Pseudonocardiales</taxon>
        <taxon>Pseudonocardiaceae</taxon>
        <taxon>Pseudonocardia</taxon>
    </lineage>
</organism>
<dbReference type="GO" id="GO:0003677">
    <property type="term" value="F:DNA binding"/>
    <property type="evidence" value="ECO:0007669"/>
    <property type="project" value="UniProtKB-KW"/>
</dbReference>
<evidence type="ECO:0000313" key="3">
    <source>
        <dbReference type="Proteomes" id="UP000321261"/>
    </source>
</evidence>
<accession>A0A561SME3</accession>
<comment type="caution">
    <text evidence="2">The sequence shown here is derived from an EMBL/GenBank/DDBJ whole genome shotgun (WGS) entry which is preliminary data.</text>
</comment>
<name>A0A561SME3_9PSEU</name>
<dbReference type="Proteomes" id="UP000321261">
    <property type="component" value="Unassembled WGS sequence"/>
</dbReference>
<reference evidence="2 3" key="1">
    <citation type="submission" date="2019-06" db="EMBL/GenBank/DDBJ databases">
        <title>Sequencing the genomes of 1000 actinobacteria strains.</title>
        <authorList>
            <person name="Klenk H.-P."/>
        </authorList>
    </citation>
    <scope>NUCLEOTIDE SEQUENCE [LARGE SCALE GENOMIC DNA]</scope>
    <source>
        <strain evidence="2 3">DSM 45671</strain>
    </source>
</reference>
<dbReference type="Gene3D" id="1.10.10.10">
    <property type="entry name" value="Winged helix-like DNA-binding domain superfamily/Winged helix DNA-binding domain"/>
    <property type="match status" value="1"/>
</dbReference>
<dbReference type="InterPro" id="IPR036388">
    <property type="entry name" value="WH-like_DNA-bd_sf"/>
</dbReference>
<gene>
    <name evidence="2" type="ORF">FHX44_111903</name>
</gene>
<dbReference type="RefSeq" id="WP_147255125.1">
    <property type="nucleotide sequence ID" value="NZ_VIWU01000001.1"/>
</dbReference>
<dbReference type="SUPFAM" id="SSF46785">
    <property type="entry name" value="Winged helix' DNA-binding domain"/>
    <property type="match status" value="1"/>
</dbReference>
<protein>
    <submittedName>
        <fullName evidence="2">DNA-binding PadR family transcriptional regulator</fullName>
    </submittedName>
</protein>
<dbReference type="AlphaFoldDB" id="A0A561SME3"/>
<dbReference type="InterPro" id="IPR005149">
    <property type="entry name" value="Tscrpt_reg_PadR_N"/>
</dbReference>
<evidence type="ECO:0000313" key="2">
    <source>
        <dbReference type="EMBL" id="TWF76016.1"/>
    </source>
</evidence>